<dbReference type="Pfam" id="PF01177">
    <property type="entry name" value="Asp_Glu_race"/>
    <property type="match status" value="1"/>
</dbReference>
<keyword evidence="2" id="KW-0413">Isomerase</keyword>
<dbReference type="PATRIC" id="fig|1246626.3.peg.1922"/>
<dbReference type="STRING" id="1246626.BleG1_1923"/>
<dbReference type="InterPro" id="IPR004380">
    <property type="entry name" value="Asp_race"/>
</dbReference>
<evidence type="ECO:0000313" key="4">
    <source>
        <dbReference type="Proteomes" id="UP000027142"/>
    </source>
</evidence>
<dbReference type="AlphaFoldDB" id="A0A060LTD6"/>
<dbReference type="OrthoDB" id="9803739at2"/>
<dbReference type="PANTHER" id="PTHR21198:SF7">
    <property type="entry name" value="ASPARTATE-GLUTAMATE RACEMASE FAMILY"/>
    <property type="match status" value="1"/>
</dbReference>
<dbReference type="PANTHER" id="PTHR21198">
    <property type="entry name" value="GLUTAMATE RACEMASE"/>
    <property type="match status" value="1"/>
</dbReference>
<dbReference type="Gene3D" id="3.40.50.1860">
    <property type="match status" value="2"/>
</dbReference>
<protein>
    <submittedName>
        <fullName evidence="3">Aspartate racemase</fullName>
    </submittedName>
</protein>
<dbReference type="Proteomes" id="UP000027142">
    <property type="component" value="Chromosome"/>
</dbReference>
<gene>
    <name evidence="3" type="ORF">BleG1_1923</name>
</gene>
<sequence>MKTIGLIGGLSWESSVSYYQYINQYVKKTYGGLHSAKCLLYSFDFQEIVNLQKAGEWAEATERMIEAGNKLKAGGADMLVICTNTMHLMADEVEAATSLPVIHIVDALAEAIKAQDLKSIGLVGTQFTMEKPFYRERMARHGIELIVPNENDRKKVHDIIFNELCVGTICPNSKQYYLSVIDQLAAKGAEGVILGCTEIPLLINQNDCALPLFDSTQLHAEKAVSHALELNEKKDH</sequence>
<dbReference type="InterPro" id="IPR015942">
    <property type="entry name" value="Asp/Glu/hydantoin_racemase"/>
</dbReference>
<dbReference type="InterPro" id="IPR033134">
    <property type="entry name" value="Asp/Glu_racemase_AS_2"/>
</dbReference>
<dbReference type="EMBL" id="CP003923">
    <property type="protein sequence ID" value="AIC94501.1"/>
    <property type="molecule type" value="Genomic_DNA"/>
</dbReference>
<dbReference type="InterPro" id="IPR001920">
    <property type="entry name" value="Asp/Glu_race"/>
</dbReference>
<dbReference type="RefSeq" id="WP_038479974.1">
    <property type="nucleotide sequence ID" value="NZ_CP003923.1"/>
</dbReference>
<dbReference type="NCBIfam" id="TIGR00035">
    <property type="entry name" value="asp_race"/>
    <property type="match status" value="1"/>
</dbReference>
<dbReference type="PROSITE" id="PS00924">
    <property type="entry name" value="ASP_GLU_RACEMASE_2"/>
    <property type="match status" value="1"/>
</dbReference>
<evidence type="ECO:0000256" key="1">
    <source>
        <dbReference type="ARBA" id="ARBA00007847"/>
    </source>
</evidence>
<dbReference type="eggNOG" id="COG1794">
    <property type="taxonomic scope" value="Bacteria"/>
</dbReference>
<reference evidence="3 4" key="1">
    <citation type="journal article" date="2014" name="Gene">
        <title>A comparative genomic analysis of the alkalitolerant soil bacterium Bacillus lehensis G1.</title>
        <authorList>
            <person name="Noor Y.M."/>
            <person name="Samsulrizal N.H."/>
            <person name="Jema'on N.A."/>
            <person name="Low K.O."/>
            <person name="Ramli A.N."/>
            <person name="Alias N.I."/>
            <person name="Damis S.I."/>
            <person name="Fuzi S.F."/>
            <person name="Isa M.N."/>
            <person name="Murad A.M."/>
            <person name="Raih M.F."/>
            <person name="Bakar F.D."/>
            <person name="Najimudin N."/>
            <person name="Mahadi N.M."/>
            <person name="Illias R.M."/>
        </authorList>
    </citation>
    <scope>NUCLEOTIDE SEQUENCE [LARGE SCALE GENOMIC DNA]</scope>
    <source>
        <strain evidence="3 4">G1</strain>
    </source>
</reference>
<organism evidence="3 4">
    <name type="scientific">Shouchella lehensis G1</name>
    <dbReference type="NCBI Taxonomy" id="1246626"/>
    <lineage>
        <taxon>Bacteria</taxon>
        <taxon>Bacillati</taxon>
        <taxon>Bacillota</taxon>
        <taxon>Bacilli</taxon>
        <taxon>Bacillales</taxon>
        <taxon>Bacillaceae</taxon>
        <taxon>Shouchella</taxon>
    </lineage>
</organism>
<comment type="similarity">
    <text evidence="1">Belongs to the aspartate/glutamate racemases family.</text>
</comment>
<accession>A0A060LTD6</accession>
<dbReference type="KEGG" id="ble:BleG1_1923"/>
<evidence type="ECO:0000256" key="2">
    <source>
        <dbReference type="ARBA" id="ARBA00023235"/>
    </source>
</evidence>
<dbReference type="GO" id="GO:0047661">
    <property type="term" value="F:amino-acid racemase activity"/>
    <property type="evidence" value="ECO:0007669"/>
    <property type="project" value="InterPro"/>
</dbReference>
<dbReference type="HOGENOM" id="CLU_055360_1_0_9"/>
<keyword evidence="4" id="KW-1185">Reference proteome</keyword>
<proteinExistence type="inferred from homology"/>
<dbReference type="SUPFAM" id="SSF53681">
    <property type="entry name" value="Aspartate/glutamate racemase"/>
    <property type="match status" value="2"/>
</dbReference>
<evidence type="ECO:0000313" key="3">
    <source>
        <dbReference type="EMBL" id="AIC94501.1"/>
    </source>
</evidence>
<name>A0A060LTD6_9BACI</name>